<evidence type="ECO:0000256" key="1">
    <source>
        <dbReference type="SAM" id="Phobius"/>
    </source>
</evidence>
<accession>A0A2N2E013</accession>
<feature type="transmembrane region" description="Helical" evidence="1">
    <location>
        <begin position="20"/>
        <end position="38"/>
    </location>
</feature>
<proteinExistence type="predicted"/>
<protein>
    <submittedName>
        <fullName evidence="2">Uncharacterized protein</fullName>
    </submittedName>
</protein>
<dbReference type="AlphaFoldDB" id="A0A2N2E013"/>
<keyword evidence="1" id="KW-1133">Transmembrane helix</keyword>
<keyword evidence="1" id="KW-0812">Transmembrane</keyword>
<feature type="transmembrane region" description="Helical" evidence="1">
    <location>
        <begin position="44"/>
        <end position="66"/>
    </location>
</feature>
<sequence length="68" mass="7572">MEKKDSTIINPKISVIVKEAFYFFSALLVLGAIVETLFPGLFSLFVNAALIAAGWLISLILLLLYVRR</sequence>
<organism evidence="2 3">
    <name type="scientific">Candidatus Falkowbacteria bacterium HGW-Falkowbacteria-2</name>
    <dbReference type="NCBI Taxonomy" id="2013769"/>
    <lineage>
        <taxon>Bacteria</taxon>
        <taxon>Candidatus Falkowiibacteriota</taxon>
    </lineage>
</organism>
<dbReference type="Proteomes" id="UP000233325">
    <property type="component" value="Unassembled WGS sequence"/>
</dbReference>
<evidence type="ECO:0000313" key="2">
    <source>
        <dbReference type="EMBL" id="PKM88070.1"/>
    </source>
</evidence>
<reference evidence="2 3" key="1">
    <citation type="journal article" date="2017" name="ISME J.">
        <title>Potential for microbial H2 and metal transformations associated with novel bacteria and archaea in deep terrestrial subsurface sediments.</title>
        <authorList>
            <person name="Hernsdorf A.W."/>
            <person name="Amano Y."/>
            <person name="Miyakawa K."/>
            <person name="Ise K."/>
            <person name="Suzuki Y."/>
            <person name="Anantharaman K."/>
            <person name="Probst A."/>
            <person name="Burstein D."/>
            <person name="Thomas B.C."/>
            <person name="Banfield J.F."/>
        </authorList>
    </citation>
    <scope>NUCLEOTIDE SEQUENCE [LARGE SCALE GENOMIC DNA]</scope>
    <source>
        <strain evidence="2">HGW-Falkowbacteria-2</strain>
    </source>
</reference>
<keyword evidence="1" id="KW-0472">Membrane</keyword>
<evidence type="ECO:0000313" key="3">
    <source>
        <dbReference type="Proteomes" id="UP000233325"/>
    </source>
</evidence>
<dbReference type="EMBL" id="PHAH01000025">
    <property type="protein sequence ID" value="PKM88070.1"/>
    <property type="molecule type" value="Genomic_DNA"/>
</dbReference>
<comment type="caution">
    <text evidence="2">The sequence shown here is derived from an EMBL/GenBank/DDBJ whole genome shotgun (WGS) entry which is preliminary data.</text>
</comment>
<name>A0A2N2E013_9BACT</name>
<gene>
    <name evidence="2" type="ORF">CVU83_02210</name>
</gene>